<comment type="caution">
    <text evidence="2">The sequence shown here is derived from an EMBL/GenBank/DDBJ whole genome shotgun (WGS) entry which is preliminary data.</text>
</comment>
<dbReference type="OrthoDB" id="7358626at2"/>
<keyword evidence="1" id="KW-0472">Membrane</keyword>
<dbReference type="EMBL" id="LWQU01000188">
    <property type="protein sequence ID" value="OAN45162.1"/>
    <property type="molecule type" value="Genomic_DNA"/>
</dbReference>
<sequence>MQAPGSTLPSPDDRELVEGFARVVAVEPGRVWLEPEQTSSCGGCHSAGLCGVGSRNPKRLELRRFALGGDLGLQMGERVVVGIPETSLSRGALVAFGVPLVFLAAGGIAGQEFGRSDGLAFVGAVVGLAVGLLVSRVLASVMTARGQLTPRFLRRAYQPAQGASCSPDQG</sequence>
<proteinExistence type="predicted"/>
<keyword evidence="3" id="KW-1185">Reference proteome</keyword>
<dbReference type="PIRSF" id="PIRSF004923">
    <property type="entry name" value="RseC"/>
    <property type="match status" value="1"/>
</dbReference>
<dbReference type="RefSeq" id="WP_068504282.1">
    <property type="nucleotide sequence ID" value="NZ_LWQU01000188.1"/>
</dbReference>
<reference evidence="2 3" key="1">
    <citation type="submission" date="2016-04" db="EMBL/GenBank/DDBJ databases">
        <title>Draft genome sequence of freshwater magnetotactic bacteria Magnetospirillum marisnigri SP-1 and Magnetospirillum moscoviense BB-1.</title>
        <authorList>
            <person name="Koziaeva V."/>
            <person name="Dziuba M.V."/>
            <person name="Ivanov T.M."/>
            <person name="Kuznetsov B."/>
            <person name="Grouzdev D.S."/>
        </authorList>
    </citation>
    <scope>NUCLEOTIDE SEQUENCE [LARGE SCALE GENOMIC DNA]</scope>
    <source>
        <strain evidence="2 3">BB-1</strain>
    </source>
</reference>
<dbReference type="AlphaFoldDB" id="A0A178M8T8"/>
<feature type="transmembrane region" description="Helical" evidence="1">
    <location>
        <begin position="121"/>
        <end position="144"/>
    </location>
</feature>
<evidence type="ECO:0000256" key="1">
    <source>
        <dbReference type="SAM" id="Phobius"/>
    </source>
</evidence>
<accession>A0A178M8T8</accession>
<gene>
    <name evidence="2" type="ORF">A6A05_17045</name>
</gene>
<protein>
    <submittedName>
        <fullName evidence="2">Fis family transcriptional regulator</fullName>
    </submittedName>
</protein>
<dbReference type="Proteomes" id="UP000078543">
    <property type="component" value="Unassembled WGS sequence"/>
</dbReference>
<keyword evidence="1" id="KW-0812">Transmembrane</keyword>
<evidence type="ECO:0000313" key="3">
    <source>
        <dbReference type="Proteomes" id="UP000078543"/>
    </source>
</evidence>
<dbReference type="Pfam" id="PF04246">
    <property type="entry name" value="RseC_MucC"/>
    <property type="match status" value="1"/>
</dbReference>
<evidence type="ECO:0000313" key="2">
    <source>
        <dbReference type="EMBL" id="OAN45162.1"/>
    </source>
</evidence>
<dbReference type="InterPro" id="IPR026268">
    <property type="entry name" value="RseC"/>
</dbReference>
<organism evidence="2 3">
    <name type="scientific">Magnetospirillum moscoviense</name>
    <dbReference type="NCBI Taxonomy" id="1437059"/>
    <lineage>
        <taxon>Bacteria</taxon>
        <taxon>Pseudomonadati</taxon>
        <taxon>Pseudomonadota</taxon>
        <taxon>Alphaproteobacteria</taxon>
        <taxon>Rhodospirillales</taxon>
        <taxon>Rhodospirillaceae</taxon>
        <taxon>Magnetospirillum</taxon>
    </lineage>
</organism>
<dbReference type="PANTHER" id="PTHR35867:SF1">
    <property type="entry name" value="PROTEIN RSEC"/>
    <property type="match status" value="1"/>
</dbReference>
<feature type="transmembrane region" description="Helical" evidence="1">
    <location>
        <begin position="91"/>
        <end position="109"/>
    </location>
</feature>
<dbReference type="InterPro" id="IPR007359">
    <property type="entry name" value="SigmaE_reg_RseC_MucC"/>
</dbReference>
<keyword evidence="1" id="KW-1133">Transmembrane helix</keyword>
<dbReference type="PANTHER" id="PTHR35867">
    <property type="entry name" value="PROTEIN RSEC"/>
    <property type="match status" value="1"/>
</dbReference>
<name>A0A178M8T8_9PROT</name>
<dbReference type="STRING" id="1437059.A6A05_17045"/>